<comment type="caution">
    <text evidence="1">The sequence shown here is derived from an EMBL/GenBank/DDBJ whole genome shotgun (WGS) entry which is preliminary data.</text>
</comment>
<name>A0A9D4MV69_DREPO</name>
<accession>A0A9D4MV69</accession>
<dbReference type="Proteomes" id="UP000828390">
    <property type="component" value="Unassembled WGS sequence"/>
</dbReference>
<evidence type="ECO:0000313" key="1">
    <source>
        <dbReference type="EMBL" id="KAH3884388.1"/>
    </source>
</evidence>
<sequence length="63" mass="7163">MYNPYLPYLPATESLTLFAQSSASFSQLEALHAHAAVQHRIYDLLKGRQRDTALHSHNYTCTL</sequence>
<evidence type="ECO:0000313" key="2">
    <source>
        <dbReference type="Proteomes" id="UP000828390"/>
    </source>
</evidence>
<dbReference type="AlphaFoldDB" id="A0A9D4MV69"/>
<reference evidence="1" key="2">
    <citation type="submission" date="2020-11" db="EMBL/GenBank/DDBJ databases">
        <authorList>
            <person name="McCartney M.A."/>
            <person name="Auch B."/>
            <person name="Kono T."/>
            <person name="Mallez S."/>
            <person name="Becker A."/>
            <person name="Gohl D.M."/>
            <person name="Silverstein K.A.T."/>
            <person name="Koren S."/>
            <person name="Bechman K.B."/>
            <person name="Herman A."/>
            <person name="Abrahante J.E."/>
            <person name="Garbe J."/>
        </authorList>
    </citation>
    <scope>NUCLEOTIDE SEQUENCE</scope>
    <source>
        <strain evidence="1">Duluth1</strain>
        <tissue evidence="1">Whole animal</tissue>
    </source>
</reference>
<reference evidence="1" key="1">
    <citation type="journal article" date="2019" name="bioRxiv">
        <title>The Genome of the Zebra Mussel, Dreissena polymorpha: A Resource for Invasive Species Research.</title>
        <authorList>
            <person name="McCartney M.A."/>
            <person name="Auch B."/>
            <person name="Kono T."/>
            <person name="Mallez S."/>
            <person name="Zhang Y."/>
            <person name="Obille A."/>
            <person name="Becker A."/>
            <person name="Abrahante J.E."/>
            <person name="Garbe J."/>
            <person name="Badalamenti J.P."/>
            <person name="Herman A."/>
            <person name="Mangelson H."/>
            <person name="Liachko I."/>
            <person name="Sullivan S."/>
            <person name="Sone E.D."/>
            <person name="Koren S."/>
            <person name="Silverstein K.A.T."/>
            <person name="Beckman K.B."/>
            <person name="Gohl D.M."/>
        </authorList>
    </citation>
    <scope>NUCLEOTIDE SEQUENCE</scope>
    <source>
        <strain evidence="1">Duluth1</strain>
        <tissue evidence="1">Whole animal</tissue>
    </source>
</reference>
<keyword evidence="2" id="KW-1185">Reference proteome</keyword>
<dbReference type="EMBL" id="JAIWYP010000001">
    <property type="protein sequence ID" value="KAH3884388.1"/>
    <property type="molecule type" value="Genomic_DNA"/>
</dbReference>
<proteinExistence type="predicted"/>
<organism evidence="1 2">
    <name type="scientific">Dreissena polymorpha</name>
    <name type="common">Zebra mussel</name>
    <name type="synonym">Mytilus polymorpha</name>
    <dbReference type="NCBI Taxonomy" id="45954"/>
    <lineage>
        <taxon>Eukaryota</taxon>
        <taxon>Metazoa</taxon>
        <taxon>Spiralia</taxon>
        <taxon>Lophotrochozoa</taxon>
        <taxon>Mollusca</taxon>
        <taxon>Bivalvia</taxon>
        <taxon>Autobranchia</taxon>
        <taxon>Heteroconchia</taxon>
        <taxon>Euheterodonta</taxon>
        <taxon>Imparidentia</taxon>
        <taxon>Neoheterodontei</taxon>
        <taxon>Myida</taxon>
        <taxon>Dreissenoidea</taxon>
        <taxon>Dreissenidae</taxon>
        <taxon>Dreissena</taxon>
    </lineage>
</organism>
<gene>
    <name evidence="1" type="ORF">DPMN_008366</name>
</gene>
<protein>
    <submittedName>
        <fullName evidence="1">Uncharacterized protein</fullName>
    </submittedName>
</protein>